<comment type="caution">
    <text evidence="10">The sequence shown here is derived from an EMBL/GenBank/DDBJ whole genome shotgun (WGS) entry which is preliminary data.</text>
</comment>
<dbReference type="NCBIfam" id="TIGR01087">
    <property type="entry name" value="murD"/>
    <property type="match status" value="1"/>
</dbReference>
<comment type="catalytic activity">
    <reaction evidence="7">
        <text>UDP-N-acetyl-alpha-D-muramoyl-L-alanine + D-glutamate + ATP = UDP-N-acetyl-alpha-D-muramoyl-L-alanyl-D-glutamate + ADP + phosphate + H(+)</text>
        <dbReference type="Rhea" id="RHEA:16429"/>
        <dbReference type="ChEBI" id="CHEBI:15378"/>
        <dbReference type="ChEBI" id="CHEBI:29986"/>
        <dbReference type="ChEBI" id="CHEBI:30616"/>
        <dbReference type="ChEBI" id="CHEBI:43474"/>
        <dbReference type="ChEBI" id="CHEBI:83898"/>
        <dbReference type="ChEBI" id="CHEBI:83900"/>
        <dbReference type="ChEBI" id="CHEBI:456216"/>
        <dbReference type="EC" id="6.3.2.9"/>
    </reaction>
</comment>
<comment type="subcellular location">
    <subcellularLocation>
        <location evidence="1 7">Cytoplasm</location>
    </subcellularLocation>
</comment>
<keyword evidence="6" id="KW-0067">ATP-binding</keyword>
<organism evidence="10 11">
    <name type="scientific">Candidatus Vogelbacteria bacterium GWA1_51_14</name>
    <dbReference type="NCBI Taxonomy" id="1802435"/>
    <lineage>
        <taxon>Bacteria</taxon>
        <taxon>Candidatus Vogeliibacteriota</taxon>
    </lineage>
</organism>
<accession>A0A1G2Q9M6</accession>
<comment type="pathway">
    <text evidence="2 7">Cell wall biogenesis; peptidoglycan biosynthesis.</text>
</comment>
<gene>
    <name evidence="10" type="ORF">A2114_02620</name>
</gene>
<keyword evidence="7" id="KW-0131">Cell cycle</keyword>
<protein>
    <recommendedName>
        <fullName evidence="7">UDP-N-acetylmuramoylalanine--D-glutamate ligase</fullName>
        <ecNumber evidence="7">6.3.2.9</ecNumber>
    </recommendedName>
</protein>
<dbReference type="Gene3D" id="3.90.190.20">
    <property type="entry name" value="Mur ligase, C-terminal domain"/>
    <property type="match status" value="1"/>
</dbReference>
<evidence type="ECO:0000256" key="7">
    <source>
        <dbReference type="RuleBase" id="RU003664"/>
    </source>
</evidence>
<keyword evidence="7" id="KW-0133">Cell shape</keyword>
<dbReference type="SUPFAM" id="SSF53623">
    <property type="entry name" value="MurD-like peptide ligases, catalytic domain"/>
    <property type="match status" value="1"/>
</dbReference>
<evidence type="ECO:0000256" key="1">
    <source>
        <dbReference type="ARBA" id="ARBA00004496"/>
    </source>
</evidence>
<dbReference type="GO" id="GO:0071555">
    <property type="term" value="P:cell wall organization"/>
    <property type="evidence" value="ECO:0007669"/>
    <property type="project" value="UniProtKB-KW"/>
</dbReference>
<dbReference type="GO" id="GO:0008764">
    <property type="term" value="F:UDP-N-acetylmuramoylalanine-D-glutamate ligase activity"/>
    <property type="evidence" value="ECO:0007669"/>
    <property type="project" value="UniProtKB-EC"/>
</dbReference>
<evidence type="ECO:0000256" key="6">
    <source>
        <dbReference type="ARBA" id="ARBA00022840"/>
    </source>
</evidence>
<dbReference type="GO" id="GO:0005737">
    <property type="term" value="C:cytoplasm"/>
    <property type="evidence" value="ECO:0007669"/>
    <property type="project" value="UniProtKB-SubCell"/>
</dbReference>
<evidence type="ECO:0000256" key="5">
    <source>
        <dbReference type="ARBA" id="ARBA00022741"/>
    </source>
</evidence>
<dbReference type="Gene3D" id="3.40.50.720">
    <property type="entry name" value="NAD(P)-binding Rossmann-like Domain"/>
    <property type="match status" value="1"/>
</dbReference>
<dbReference type="SUPFAM" id="SSF51984">
    <property type="entry name" value="MurCD N-terminal domain"/>
    <property type="match status" value="1"/>
</dbReference>
<dbReference type="InterPro" id="IPR005762">
    <property type="entry name" value="MurD"/>
</dbReference>
<proteinExistence type="predicted"/>
<dbReference type="InterPro" id="IPR004101">
    <property type="entry name" value="Mur_ligase_C"/>
</dbReference>
<evidence type="ECO:0000259" key="8">
    <source>
        <dbReference type="Pfam" id="PF02875"/>
    </source>
</evidence>
<evidence type="ECO:0000256" key="4">
    <source>
        <dbReference type="ARBA" id="ARBA00022598"/>
    </source>
</evidence>
<dbReference type="Pfam" id="PF02875">
    <property type="entry name" value="Mur_ligase_C"/>
    <property type="match status" value="1"/>
</dbReference>
<dbReference type="PANTHER" id="PTHR43692:SF1">
    <property type="entry name" value="UDP-N-ACETYLMURAMOYLALANINE--D-GLUTAMATE LIGASE"/>
    <property type="match status" value="1"/>
</dbReference>
<dbReference type="GO" id="GO:0051301">
    <property type="term" value="P:cell division"/>
    <property type="evidence" value="ECO:0007669"/>
    <property type="project" value="UniProtKB-KW"/>
</dbReference>
<evidence type="ECO:0000256" key="3">
    <source>
        <dbReference type="ARBA" id="ARBA00022490"/>
    </source>
</evidence>
<dbReference type="GO" id="GO:0005524">
    <property type="term" value="F:ATP binding"/>
    <property type="evidence" value="ECO:0007669"/>
    <property type="project" value="UniProtKB-KW"/>
</dbReference>
<dbReference type="SUPFAM" id="SSF53244">
    <property type="entry name" value="MurD-like peptide ligases, peptide-binding domain"/>
    <property type="match status" value="1"/>
</dbReference>
<dbReference type="STRING" id="1802435.A2114_02620"/>
<keyword evidence="4 10" id="KW-0436">Ligase</keyword>
<evidence type="ECO:0000313" key="11">
    <source>
        <dbReference type="Proteomes" id="UP000176494"/>
    </source>
</evidence>
<keyword evidence="5" id="KW-0547">Nucleotide-binding</keyword>
<dbReference type="EMBL" id="MHTG01000018">
    <property type="protein sequence ID" value="OHA57234.1"/>
    <property type="molecule type" value="Genomic_DNA"/>
</dbReference>
<name>A0A1G2Q9M6_9BACT</name>
<comment type="function">
    <text evidence="7">Cell wall formation. Catalyzes the addition of glutamate to the nucleotide precursor UDP-N-acetylmuramoyl-L-alanine (UMA).</text>
</comment>
<feature type="domain" description="Mur ligase C-terminal" evidence="8">
    <location>
        <begin position="289"/>
        <end position="405"/>
    </location>
</feature>
<dbReference type="InterPro" id="IPR013221">
    <property type="entry name" value="Mur_ligase_cen"/>
</dbReference>
<keyword evidence="3" id="KW-0963">Cytoplasm</keyword>
<dbReference type="InterPro" id="IPR036615">
    <property type="entry name" value="Mur_ligase_C_dom_sf"/>
</dbReference>
<keyword evidence="7" id="KW-0961">Cell wall biogenesis/degradation</keyword>
<dbReference type="InterPro" id="IPR036565">
    <property type="entry name" value="Mur-like_cat_sf"/>
</dbReference>
<dbReference type="UniPathway" id="UPA00219"/>
<evidence type="ECO:0000256" key="2">
    <source>
        <dbReference type="ARBA" id="ARBA00004752"/>
    </source>
</evidence>
<feature type="domain" description="Mur ligase central" evidence="9">
    <location>
        <begin position="108"/>
        <end position="220"/>
    </location>
</feature>
<dbReference type="EC" id="6.3.2.9" evidence="7"/>
<dbReference type="GO" id="GO:0008360">
    <property type="term" value="P:regulation of cell shape"/>
    <property type="evidence" value="ECO:0007669"/>
    <property type="project" value="UniProtKB-KW"/>
</dbReference>
<dbReference type="Pfam" id="PF08245">
    <property type="entry name" value="Mur_ligase_M"/>
    <property type="match status" value="1"/>
</dbReference>
<dbReference type="Gene3D" id="3.40.1190.10">
    <property type="entry name" value="Mur-like, catalytic domain"/>
    <property type="match status" value="1"/>
</dbReference>
<dbReference type="AlphaFoldDB" id="A0A1G2Q9M6"/>
<evidence type="ECO:0000259" key="9">
    <source>
        <dbReference type="Pfam" id="PF08245"/>
    </source>
</evidence>
<reference evidence="10 11" key="1">
    <citation type="journal article" date="2016" name="Nat. Commun.">
        <title>Thousands of microbial genomes shed light on interconnected biogeochemical processes in an aquifer system.</title>
        <authorList>
            <person name="Anantharaman K."/>
            <person name="Brown C.T."/>
            <person name="Hug L.A."/>
            <person name="Sharon I."/>
            <person name="Castelle C.J."/>
            <person name="Probst A.J."/>
            <person name="Thomas B.C."/>
            <person name="Singh A."/>
            <person name="Wilkins M.J."/>
            <person name="Karaoz U."/>
            <person name="Brodie E.L."/>
            <person name="Williams K.H."/>
            <person name="Hubbard S.S."/>
            <person name="Banfield J.F."/>
        </authorList>
    </citation>
    <scope>NUCLEOTIDE SEQUENCE [LARGE SCALE GENOMIC DNA]</scope>
</reference>
<sequence>MGLGLLGRGIGVTKFLVESRAKVTVTDLKTKEELKAALKPLAKFRNITYRLGGHNLKDFNKQDLIIRAANVPIDSPYLKEAKKNKITITQDATLFAQLAGEGAQIIGITGTRGKSTVTHLLYEILKASGRRVWLGGNVRGTATLPLLKKVKPGDMVVMELDSWQLQSFGDAKISPSLAIFTSFMNDHQNYYKNNLERYFQDKANIFKHQTKDDILIVGRNNFGPESFKLVDEIKKLKPKSKLIVPSYKLSLPGKHREYNAALASAAAKVLGVSEAVIKRTVNNFKGLPGRLELIKSIRGIKYYNDTTATTPDAVMAAVHALKEYKGKIILIGGGADKELDFKRYSQIVPKYLKELVLFKGSATDKILVVLPAKFKKQAIVVGGMRDAFKCAISLAERGDIVLLSPGAASFGLFRNEFDRGDQFNKLVKAIKK</sequence>
<keyword evidence="7" id="KW-0573">Peptidoglycan synthesis</keyword>
<dbReference type="Proteomes" id="UP000176494">
    <property type="component" value="Unassembled WGS sequence"/>
</dbReference>
<evidence type="ECO:0000313" key="10">
    <source>
        <dbReference type="EMBL" id="OHA57234.1"/>
    </source>
</evidence>
<keyword evidence="7" id="KW-0132">Cell division</keyword>
<dbReference type="PANTHER" id="PTHR43692">
    <property type="entry name" value="UDP-N-ACETYLMURAMOYLALANINE--D-GLUTAMATE LIGASE"/>
    <property type="match status" value="1"/>
</dbReference>
<dbReference type="GO" id="GO:0009252">
    <property type="term" value="P:peptidoglycan biosynthetic process"/>
    <property type="evidence" value="ECO:0007669"/>
    <property type="project" value="UniProtKB-UniPathway"/>
</dbReference>